<accession>A0A816GTA7</accession>
<dbReference type="Proteomes" id="UP000663824">
    <property type="component" value="Unassembled WGS sequence"/>
</dbReference>
<evidence type="ECO:0000313" key="7">
    <source>
        <dbReference type="Proteomes" id="UP000663834"/>
    </source>
</evidence>
<name>A0A816GTA7_9BILA</name>
<sequence>MFFIIKNKNKKSKNDAEVHLLPLIDNNDFDNSSSESKDDNSIEVVSNVDEEENKIIDMTKYLTFSSEDESEIDDNDHDVILLDNHVVQYCNTNDRIQSSAPDGTCLNSCSDVSDDDVNENHLSNKCTTNSTSYSLPVATGVNRFNNDTKKTSKRKRRQWSIFEKFYAINAFKSNGSKHRIGVEQCCTIAQLRKWLKCENKLVNIVKSKKGRKQRRLGGAGKKLKYIDLDLKLLVWFRERRGKIDSSSTNCNKILNIPHEKVTLKQLRRQGVKTKLSLQRPKRQQKRPLTDAYKHVTAFYSYIRRADKWGPKRGRMGAFTPCDICNMDESLIELFGDQSKRALMI</sequence>
<evidence type="ECO:0000313" key="6">
    <source>
        <dbReference type="EMBL" id="CAF4289476.1"/>
    </source>
</evidence>
<organism evidence="2 7">
    <name type="scientific">Rotaria magnacalcarata</name>
    <dbReference type="NCBI Taxonomy" id="392030"/>
    <lineage>
        <taxon>Eukaryota</taxon>
        <taxon>Metazoa</taxon>
        <taxon>Spiralia</taxon>
        <taxon>Gnathifera</taxon>
        <taxon>Rotifera</taxon>
        <taxon>Eurotatoria</taxon>
        <taxon>Bdelloidea</taxon>
        <taxon>Philodinida</taxon>
        <taxon>Philodinidae</taxon>
        <taxon>Rotaria</taxon>
    </lineage>
</organism>
<proteinExistence type="predicted"/>
<dbReference type="EMBL" id="CAJNOW010020428">
    <property type="protein sequence ID" value="CAF1679253.1"/>
    <property type="molecule type" value="Genomic_DNA"/>
</dbReference>
<dbReference type="AlphaFoldDB" id="A0A816GTA7"/>
<reference evidence="2" key="1">
    <citation type="submission" date="2021-02" db="EMBL/GenBank/DDBJ databases">
        <authorList>
            <person name="Nowell W R."/>
        </authorList>
    </citation>
    <scope>NUCLEOTIDE SEQUENCE</scope>
</reference>
<dbReference type="Proteomes" id="UP000663834">
    <property type="component" value="Unassembled WGS sequence"/>
</dbReference>
<dbReference type="EMBL" id="CAJNOV010009084">
    <property type="protein sequence ID" value="CAF1349722.1"/>
    <property type="molecule type" value="Genomic_DNA"/>
</dbReference>
<dbReference type="Proteomes" id="UP000663855">
    <property type="component" value="Unassembled WGS sequence"/>
</dbReference>
<dbReference type="Proteomes" id="UP000681720">
    <property type="component" value="Unassembled WGS sequence"/>
</dbReference>
<evidence type="ECO:0000313" key="2">
    <source>
        <dbReference type="EMBL" id="CAF1679253.1"/>
    </source>
</evidence>
<evidence type="ECO:0000313" key="1">
    <source>
        <dbReference type="EMBL" id="CAF1349722.1"/>
    </source>
</evidence>
<dbReference type="Proteomes" id="UP000676336">
    <property type="component" value="Unassembled WGS sequence"/>
</dbReference>
<protein>
    <submittedName>
        <fullName evidence="2">Uncharacterized protein</fullName>
    </submittedName>
</protein>
<dbReference type="EMBL" id="CAJOBH010033375">
    <property type="protein sequence ID" value="CAF4289476.1"/>
    <property type="molecule type" value="Genomic_DNA"/>
</dbReference>
<dbReference type="EMBL" id="CAJOBJ010004092">
    <property type="protein sequence ID" value="CAF3988671.1"/>
    <property type="molecule type" value="Genomic_DNA"/>
</dbReference>
<evidence type="ECO:0000313" key="5">
    <source>
        <dbReference type="EMBL" id="CAF4202858.1"/>
    </source>
</evidence>
<dbReference type="Proteomes" id="UP000681967">
    <property type="component" value="Unassembled WGS sequence"/>
</dbReference>
<evidence type="ECO:0000313" key="3">
    <source>
        <dbReference type="EMBL" id="CAF2241687.1"/>
    </source>
</evidence>
<dbReference type="EMBL" id="CAJOBI010018844">
    <property type="protein sequence ID" value="CAF4202858.1"/>
    <property type="molecule type" value="Genomic_DNA"/>
</dbReference>
<dbReference type="EMBL" id="CAJNRE010020808">
    <property type="protein sequence ID" value="CAF2241687.1"/>
    <property type="molecule type" value="Genomic_DNA"/>
</dbReference>
<gene>
    <name evidence="6" type="ORF">BYL167_LOCUS27030</name>
    <name evidence="1" type="ORF">CJN711_LOCUS19358</name>
    <name evidence="4" type="ORF">GIL414_LOCUS11086</name>
    <name evidence="2" type="ORF">KQP761_LOCUS36142</name>
    <name evidence="3" type="ORF">MBJ925_LOCUS37383</name>
    <name evidence="5" type="ORF">SMN809_LOCUS21969</name>
</gene>
<comment type="caution">
    <text evidence="2">The sequence shown here is derived from an EMBL/GenBank/DDBJ whole genome shotgun (WGS) entry which is preliminary data.</text>
</comment>
<evidence type="ECO:0000313" key="4">
    <source>
        <dbReference type="EMBL" id="CAF3988671.1"/>
    </source>
</evidence>